<dbReference type="AlphaFoldDB" id="A0AAD6CC83"/>
<dbReference type="RefSeq" id="XP_056768375.1">
    <property type="nucleotide sequence ID" value="XM_056907648.1"/>
</dbReference>
<accession>A0AAD6CC83</accession>
<gene>
    <name evidence="1" type="ORF">N7458_004266</name>
</gene>
<protein>
    <submittedName>
        <fullName evidence="1">Uncharacterized protein</fullName>
    </submittedName>
</protein>
<keyword evidence="2" id="KW-1185">Reference proteome</keyword>
<dbReference type="Proteomes" id="UP001213681">
    <property type="component" value="Unassembled WGS sequence"/>
</dbReference>
<dbReference type="GeneID" id="81597891"/>
<proteinExistence type="predicted"/>
<comment type="caution">
    <text evidence="1">The sequence shown here is derived from an EMBL/GenBank/DDBJ whole genome shotgun (WGS) entry which is preliminary data.</text>
</comment>
<dbReference type="EMBL" id="JAPVEA010000004">
    <property type="protein sequence ID" value="KAJ5456002.1"/>
    <property type="molecule type" value="Genomic_DNA"/>
</dbReference>
<reference evidence="1" key="2">
    <citation type="journal article" date="2023" name="IMA Fungus">
        <title>Comparative genomic study of the Penicillium genus elucidates a diverse pangenome and 15 lateral gene transfer events.</title>
        <authorList>
            <person name="Petersen C."/>
            <person name="Sorensen T."/>
            <person name="Nielsen M.R."/>
            <person name="Sondergaard T.E."/>
            <person name="Sorensen J.L."/>
            <person name="Fitzpatrick D.A."/>
            <person name="Frisvad J.C."/>
            <person name="Nielsen K.L."/>
        </authorList>
    </citation>
    <scope>NUCLEOTIDE SEQUENCE</scope>
    <source>
        <strain evidence="1">IBT 16125</strain>
    </source>
</reference>
<organism evidence="1 2">
    <name type="scientific">Penicillium daleae</name>
    <dbReference type="NCBI Taxonomy" id="63821"/>
    <lineage>
        <taxon>Eukaryota</taxon>
        <taxon>Fungi</taxon>
        <taxon>Dikarya</taxon>
        <taxon>Ascomycota</taxon>
        <taxon>Pezizomycotina</taxon>
        <taxon>Eurotiomycetes</taxon>
        <taxon>Eurotiomycetidae</taxon>
        <taxon>Eurotiales</taxon>
        <taxon>Aspergillaceae</taxon>
        <taxon>Penicillium</taxon>
    </lineage>
</organism>
<evidence type="ECO:0000313" key="1">
    <source>
        <dbReference type="EMBL" id="KAJ5456002.1"/>
    </source>
</evidence>
<sequence>MYCGCIDWLLGRFNLHSNWELSSDPWCFLWWSVYFGGYFNPTGPLYSRRQRMSNRLKLYPDYGLSYFITLRRPLSRNTDRVAEYSLHCRCIQCLSHGPNLHTDGNVQWALHSYGDANADIYFLDLDELTL</sequence>
<evidence type="ECO:0000313" key="2">
    <source>
        <dbReference type="Proteomes" id="UP001213681"/>
    </source>
</evidence>
<reference evidence="1" key="1">
    <citation type="submission" date="2022-12" db="EMBL/GenBank/DDBJ databases">
        <authorList>
            <person name="Petersen C."/>
        </authorList>
    </citation>
    <scope>NUCLEOTIDE SEQUENCE</scope>
    <source>
        <strain evidence="1">IBT 16125</strain>
    </source>
</reference>
<name>A0AAD6CC83_9EURO</name>